<evidence type="ECO:0000313" key="3">
    <source>
        <dbReference type="Proteomes" id="UP000192472"/>
    </source>
</evidence>
<dbReference type="Gene3D" id="3.90.550.10">
    <property type="entry name" value="Spore Coat Polysaccharide Biosynthesis Protein SpsA, Chain A"/>
    <property type="match status" value="1"/>
</dbReference>
<name>A0A1W2GJN1_REIFA</name>
<dbReference type="InterPro" id="IPR001173">
    <property type="entry name" value="Glyco_trans_2-like"/>
</dbReference>
<dbReference type="PANTHER" id="PTHR22916:SF3">
    <property type="entry name" value="UDP-GLCNAC:BETAGAL BETA-1,3-N-ACETYLGLUCOSAMINYLTRANSFERASE-LIKE PROTEIN 1"/>
    <property type="match status" value="1"/>
</dbReference>
<dbReference type="PANTHER" id="PTHR22916">
    <property type="entry name" value="GLYCOSYLTRANSFERASE"/>
    <property type="match status" value="1"/>
</dbReference>
<gene>
    <name evidence="2" type="ORF">SAMN04488029_2909</name>
</gene>
<sequence>MDNLVSIIMAAYNAELYIDQAIQSVLCQTYNNWELIIINDGSQDNTPLILSKYSDEPRIKIYHQNNKGVSAARNKALQNMKGHYFCFLDADDKLTPESVSVRVTAFQENPQVSFVDGTISLMNSTMSKELWEKKHSVAGSPYNSLIRLEESYFFGPTWMIKKEKNTTYQLREDLSHGEDLFFYIEICKGGGQYMSIPHKTYLYRTGNNSAMGNLEGLADGYFKIYSLLKSMNLTTKELKYFKKRVCSILFKSAIRKTNILILRQTIQFYFRKN</sequence>
<dbReference type="GO" id="GO:0016758">
    <property type="term" value="F:hexosyltransferase activity"/>
    <property type="evidence" value="ECO:0007669"/>
    <property type="project" value="UniProtKB-ARBA"/>
</dbReference>
<keyword evidence="3" id="KW-1185">Reference proteome</keyword>
<dbReference type="InterPro" id="IPR029044">
    <property type="entry name" value="Nucleotide-diphossugar_trans"/>
</dbReference>
<accession>A0A1W2GJN1</accession>
<dbReference type="SUPFAM" id="SSF53448">
    <property type="entry name" value="Nucleotide-diphospho-sugar transferases"/>
    <property type="match status" value="1"/>
</dbReference>
<organism evidence="2 3">
    <name type="scientific">Reichenbachiella faecimaris</name>
    <dbReference type="NCBI Taxonomy" id="692418"/>
    <lineage>
        <taxon>Bacteria</taxon>
        <taxon>Pseudomonadati</taxon>
        <taxon>Bacteroidota</taxon>
        <taxon>Cytophagia</taxon>
        <taxon>Cytophagales</taxon>
        <taxon>Reichenbachiellaceae</taxon>
        <taxon>Reichenbachiella</taxon>
    </lineage>
</organism>
<dbReference type="AlphaFoldDB" id="A0A1W2GJN1"/>
<evidence type="ECO:0000313" key="2">
    <source>
        <dbReference type="EMBL" id="SMD36466.1"/>
    </source>
</evidence>
<protein>
    <submittedName>
        <fullName evidence="2">Glycosyltransferase involved in cell wall bisynthesis</fullName>
    </submittedName>
</protein>
<proteinExistence type="predicted"/>
<dbReference type="Pfam" id="PF00535">
    <property type="entry name" value="Glycos_transf_2"/>
    <property type="match status" value="1"/>
</dbReference>
<keyword evidence="2" id="KW-0808">Transferase</keyword>
<reference evidence="2 3" key="1">
    <citation type="submission" date="2017-04" db="EMBL/GenBank/DDBJ databases">
        <authorList>
            <person name="Afonso C.L."/>
            <person name="Miller P.J."/>
            <person name="Scott M.A."/>
            <person name="Spackman E."/>
            <person name="Goraichik I."/>
            <person name="Dimitrov K.M."/>
            <person name="Suarez D.L."/>
            <person name="Swayne D.E."/>
        </authorList>
    </citation>
    <scope>NUCLEOTIDE SEQUENCE [LARGE SCALE GENOMIC DNA]</scope>
    <source>
        <strain evidence="2 3">DSM 26133</strain>
    </source>
</reference>
<dbReference type="Proteomes" id="UP000192472">
    <property type="component" value="Unassembled WGS sequence"/>
</dbReference>
<dbReference type="EMBL" id="FWYF01000003">
    <property type="protein sequence ID" value="SMD36466.1"/>
    <property type="molecule type" value="Genomic_DNA"/>
</dbReference>
<dbReference type="RefSeq" id="WP_084373558.1">
    <property type="nucleotide sequence ID" value="NZ_FWYF01000003.1"/>
</dbReference>
<dbReference type="STRING" id="692418.SAMN04488029_2909"/>
<evidence type="ECO:0000259" key="1">
    <source>
        <dbReference type="Pfam" id="PF00535"/>
    </source>
</evidence>
<dbReference type="CDD" id="cd00761">
    <property type="entry name" value="Glyco_tranf_GTA_type"/>
    <property type="match status" value="1"/>
</dbReference>
<feature type="domain" description="Glycosyltransferase 2-like" evidence="1">
    <location>
        <begin position="6"/>
        <end position="163"/>
    </location>
</feature>
<dbReference type="OrthoDB" id="6307329at2"/>